<gene>
    <name evidence="3" type="ORF">Acr_16g0005810</name>
</gene>
<dbReference type="EMBL" id="BJWL01000016">
    <property type="protein sequence ID" value="GFZ03957.1"/>
    <property type="molecule type" value="Genomic_DNA"/>
</dbReference>
<feature type="compositionally biased region" description="Basic residues" evidence="1">
    <location>
        <begin position="1"/>
        <end position="11"/>
    </location>
</feature>
<evidence type="ECO:0000259" key="2">
    <source>
        <dbReference type="SMART" id="SM00767"/>
    </source>
</evidence>
<dbReference type="Proteomes" id="UP000585474">
    <property type="component" value="Unassembled WGS sequence"/>
</dbReference>
<feature type="compositionally biased region" description="Basic residues" evidence="1">
    <location>
        <begin position="24"/>
        <end position="34"/>
    </location>
</feature>
<dbReference type="InterPro" id="IPR013989">
    <property type="entry name" value="Dev_and_cell_death_domain"/>
</dbReference>
<evidence type="ECO:0000313" key="3">
    <source>
        <dbReference type="EMBL" id="GFZ03957.1"/>
    </source>
</evidence>
<accession>A0A7J0FZQ6</accession>
<dbReference type="OrthoDB" id="1920894at2759"/>
<comment type="caution">
    <text evidence="3">The sequence shown here is derived from an EMBL/GenBank/DDBJ whole genome shotgun (WGS) entry which is preliminary data.</text>
</comment>
<evidence type="ECO:0000313" key="4">
    <source>
        <dbReference type="Proteomes" id="UP000585474"/>
    </source>
</evidence>
<keyword evidence="4" id="KW-1185">Reference proteome</keyword>
<protein>
    <recommendedName>
        <fullName evidence="2">DCD domain-containing protein</fullName>
    </recommendedName>
</protein>
<organism evidence="3 4">
    <name type="scientific">Actinidia rufa</name>
    <dbReference type="NCBI Taxonomy" id="165716"/>
    <lineage>
        <taxon>Eukaryota</taxon>
        <taxon>Viridiplantae</taxon>
        <taxon>Streptophyta</taxon>
        <taxon>Embryophyta</taxon>
        <taxon>Tracheophyta</taxon>
        <taxon>Spermatophyta</taxon>
        <taxon>Magnoliopsida</taxon>
        <taxon>eudicotyledons</taxon>
        <taxon>Gunneridae</taxon>
        <taxon>Pentapetalae</taxon>
        <taxon>asterids</taxon>
        <taxon>Ericales</taxon>
        <taxon>Actinidiaceae</taxon>
        <taxon>Actinidia</taxon>
    </lineage>
</organism>
<feature type="domain" description="DCD" evidence="2">
    <location>
        <begin position="51"/>
        <end position="140"/>
    </location>
</feature>
<evidence type="ECO:0000256" key="1">
    <source>
        <dbReference type="SAM" id="MobiDB-lite"/>
    </source>
</evidence>
<dbReference type="SMART" id="SM00767">
    <property type="entry name" value="DCD"/>
    <property type="match status" value="1"/>
</dbReference>
<feature type="region of interest" description="Disordered" evidence="1">
    <location>
        <begin position="1"/>
        <end position="51"/>
    </location>
</feature>
<sequence>MAKGKGKKLKGKGQTIDQPDANRQMKKKKKNRKAKAIDAGPSVPVSLSDSPQAHSSLLPLMAATSHGQMNLETSAFGGRFPAQGVGVSHSQTPVKQFLISVHIQSQAQERMAALDNYQGSRFKPELTRRQVRELIKLFRPFAARTAAPVAPMPHLAPPQAIRPPAMEDQFQSSMRLSHSHELHLAGAPRGLVAPIVEPYPVQQMVLNTQHELYGTAAAMGHVYPTMEHQGLQASHDPYYSQIWQDQYPRYGAVQEMQHYRLPTQRQGEYDRQQDTVAGYYSAYPLPATSHHAPATSNGPALVHLLGQVPVRPELPVSNVYPAPGTSHGPPLEHPHGLVPGRPELPPWVMFTHKPATSRGQPLVHPYSSFPRKA</sequence>
<proteinExistence type="predicted"/>
<name>A0A7J0FZQ6_9ERIC</name>
<reference evidence="3 4" key="1">
    <citation type="submission" date="2019-07" db="EMBL/GenBank/DDBJ databases">
        <title>De Novo Assembly of kiwifruit Actinidia rufa.</title>
        <authorList>
            <person name="Sugita-Konishi S."/>
            <person name="Sato K."/>
            <person name="Mori E."/>
            <person name="Abe Y."/>
            <person name="Kisaki G."/>
            <person name="Hamano K."/>
            <person name="Suezawa K."/>
            <person name="Otani M."/>
            <person name="Fukuda T."/>
            <person name="Manabe T."/>
            <person name="Gomi K."/>
            <person name="Tabuchi M."/>
            <person name="Akimitsu K."/>
            <person name="Kataoka I."/>
        </authorList>
    </citation>
    <scope>NUCLEOTIDE SEQUENCE [LARGE SCALE GENOMIC DNA]</scope>
    <source>
        <strain evidence="4">cv. Fuchu</strain>
    </source>
</reference>
<dbReference type="AlphaFoldDB" id="A0A7J0FZQ6"/>
<dbReference type="Pfam" id="PF10539">
    <property type="entry name" value="Dev_Cell_Death"/>
    <property type="match status" value="1"/>
</dbReference>